<organism evidence="3">
    <name type="scientific">Prymnesium polylepis</name>
    <dbReference type="NCBI Taxonomy" id="72548"/>
    <lineage>
        <taxon>Eukaryota</taxon>
        <taxon>Haptista</taxon>
        <taxon>Haptophyta</taxon>
        <taxon>Prymnesiophyceae</taxon>
        <taxon>Prymnesiales</taxon>
        <taxon>Prymnesiaceae</taxon>
        <taxon>Prymnesium</taxon>
    </lineage>
</organism>
<evidence type="ECO:0000313" key="3">
    <source>
        <dbReference type="EMBL" id="CAE2227821.1"/>
    </source>
</evidence>
<keyword evidence="2" id="KW-0732">Signal</keyword>
<name>A0A7S4MK90_9EUKA</name>
<gene>
    <name evidence="3" type="ORF">CPOL0286_LOCUS10550</name>
</gene>
<keyword evidence="1" id="KW-1133">Transmembrane helix</keyword>
<protein>
    <submittedName>
        <fullName evidence="3">Uncharacterized protein</fullName>
    </submittedName>
</protein>
<dbReference type="AlphaFoldDB" id="A0A7S4MK90"/>
<dbReference type="EMBL" id="HBKO01023320">
    <property type="protein sequence ID" value="CAE2227821.1"/>
    <property type="molecule type" value="Transcribed_RNA"/>
</dbReference>
<sequence>MLKWTLAFLALVPADALQASFALRPARTQSRSAVSMSDVKGPKDWKYVKSINDYGKEQTYMFLGAKEGATDWEEFGGVNPVAAALGIDGTAFEFLVAPYFIALFTPFLLCTAYLLPTFLARL</sequence>
<feature type="signal peptide" evidence="2">
    <location>
        <begin position="1"/>
        <end position="16"/>
    </location>
</feature>
<feature type="transmembrane region" description="Helical" evidence="1">
    <location>
        <begin position="99"/>
        <end position="120"/>
    </location>
</feature>
<keyword evidence="1" id="KW-0472">Membrane</keyword>
<accession>A0A7S4MK90</accession>
<keyword evidence="1" id="KW-0812">Transmembrane</keyword>
<evidence type="ECO:0000256" key="2">
    <source>
        <dbReference type="SAM" id="SignalP"/>
    </source>
</evidence>
<evidence type="ECO:0000256" key="1">
    <source>
        <dbReference type="SAM" id="Phobius"/>
    </source>
</evidence>
<reference evidence="3" key="1">
    <citation type="submission" date="2021-01" db="EMBL/GenBank/DDBJ databases">
        <authorList>
            <person name="Corre E."/>
            <person name="Pelletier E."/>
            <person name="Niang G."/>
            <person name="Scheremetjew M."/>
            <person name="Finn R."/>
            <person name="Kale V."/>
            <person name="Holt S."/>
            <person name="Cochrane G."/>
            <person name="Meng A."/>
            <person name="Brown T."/>
            <person name="Cohen L."/>
        </authorList>
    </citation>
    <scope>NUCLEOTIDE SEQUENCE</scope>
    <source>
        <strain evidence="3">UIO037</strain>
    </source>
</reference>
<feature type="chain" id="PRO_5030505699" evidence="2">
    <location>
        <begin position="17"/>
        <end position="122"/>
    </location>
</feature>
<proteinExistence type="predicted"/>